<gene>
    <name evidence="1" type="ORF">IE4771_CH02991</name>
</gene>
<dbReference type="Proteomes" id="UP000027180">
    <property type="component" value="Chromosome"/>
</dbReference>
<dbReference type="RefSeq" id="WP_038689997.1">
    <property type="nucleotide sequence ID" value="NZ_CP006986.1"/>
</dbReference>
<dbReference type="EMBL" id="CP006986">
    <property type="protein sequence ID" value="AIC28085.1"/>
    <property type="molecule type" value="Genomic_DNA"/>
</dbReference>
<dbReference type="HOGENOM" id="CLU_1365291_0_0_5"/>
<dbReference type="KEGG" id="rei:IE4771_CH02991"/>
<evidence type="ECO:0000313" key="1">
    <source>
        <dbReference type="EMBL" id="AIC28085.1"/>
    </source>
</evidence>
<accession>A0A060I821</accession>
<dbReference type="OrthoDB" id="2884116at2"/>
<dbReference type="AlphaFoldDB" id="A0A060I821"/>
<organism evidence="1 2">
    <name type="scientific">Rhizobium etli bv. mimosae str. IE4771</name>
    <dbReference type="NCBI Taxonomy" id="1432050"/>
    <lineage>
        <taxon>Bacteria</taxon>
        <taxon>Pseudomonadati</taxon>
        <taxon>Pseudomonadota</taxon>
        <taxon>Alphaproteobacteria</taxon>
        <taxon>Hyphomicrobiales</taxon>
        <taxon>Rhizobiaceae</taxon>
        <taxon>Rhizobium/Agrobacterium group</taxon>
        <taxon>Rhizobium</taxon>
    </lineage>
</organism>
<sequence length="200" mass="22040">MATDDVSKHAVSCPCGKSTVTFTATSPDHAYVRESQTHHDAEIDCVECREKYVPYAEPFSNSVPALVLREQVAAKAAAEQRYWAYWNEIKASPEADRLRPRIAQQVDAAKSKAEAHRVLQSMKLTYDSYGTYAKRPYGGEAAAKGAGGADLVRIGSGVLGGEDQPYFQNASVQLEELNKAWRDSPIEPVVLQPARQLIRK</sequence>
<name>A0A060I821_RHIET</name>
<evidence type="ECO:0000313" key="2">
    <source>
        <dbReference type="Proteomes" id="UP000027180"/>
    </source>
</evidence>
<proteinExistence type="predicted"/>
<protein>
    <submittedName>
        <fullName evidence="1">Uncharacterized protein</fullName>
    </submittedName>
</protein>
<reference evidence="1 2" key="1">
    <citation type="submission" date="2013-12" db="EMBL/GenBank/DDBJ databases">
        <title>Complete genome sequence of Rhizobium etli bv. mimosae IE4771.</title>
        <authorList>
            <person name="Bustos P."/>
            <person name="Santamaria R.I."/>
            <person name="Lozano L."/>
            <person name="Ormeno-Orrillo E."/>
            <person name="Rogel M.A."/>
            <person name="Romero D."/>
            <person name="Cevallos M.A."/>
            <person name="Martinez-Romero E."/>
            <person name="Gonzalez V."/>
        </authorList>
    </citation>
    <scope>NUCLEOTIDE SEQUENCE [LARGE SCALE GENOMIC DNA]</scope>
    <source>
        <strain evidence="1 2">IE4771</strain>
    </source>
</reference>